<keyword evidence="2" id="KW-0813">Transport</keyword>
<evidence type="ECO:0000256" key="1">
    <source>
        <dbReference type="ARBA" id="ARBA00004496"/>
    </source>
</evidence>
<comment type="subcellular location">
    <subcellularLocation>
        <location evidence="1">Cytoplasm</location>
    </subcellularLocation>
</comment>
<dbReference type="GO" id="GO:0009401">
    <property type="term" value="P:phosphoenolpyruvate-dependent sugar phosphotransferase system"/>
    <property type="evidence" value="ECO:0007669"/>
    <property type="project" value="UniProtKB-KW"/>
</dbReference>
<dbReference type="PROSITE" id="PS00371">
    <property type="entry name" value="PTS_EIIA_TYPE_1_HIS"/>
    <property type="match status" value="1"/>
</dbReference>
<dbReference type="InterPro" id="IPR050890">
    <property type="entry name" value="PTS_EIIA_component"/>
</dbReference>
<dbReference type="GO" id="GO:0005737">
    <property type="term" value="C:cytoplasm"/>
    <property type="evidence" value="ECO:0007669"/>
    <property type="project" value="UniProtKB-SubCell"/>
</dbReference>
<keyword evidence="5" id="KW-0598">Phosphotransferase system</keyword>
<gene>
    <name evidence="8" type="ORF">BME96_14850</name>
</gene>
<evidence type="ECO:0000256" key="5">
    <source>
        <dbReference type="ARBA" id="ARBA00022683"/>
    </source>
</evidence>
<dbReference type="GeneID" id="71515688"/>
<evidence type="ECO:0000256" key="4">
    <source>
        <dbReference type="ARBA" id="ARBA00022679"/>
    </source>
</evidence>
<organism evidence="8 9">
    <name type="scientific">Virgibacillus halodenitrificans</name>
    <name type="common">Bacillus halodenitrificans</name>
    <dbReference type="NCBI Taxonomy" id="1482"/>
    <lineage>
        <taxon>Bacteria</taxon>
        <taxon>Bacillati</taxon>
        <taxon>Bacillota</taxon>
        <taxon>Bacilli</taxon>
        <taxon>Bacillales</taxon>
        <taxon>Bacillaceae</taxon>
        <taxon>Virgibacillus</taxon>
    </lineage>
</organism>
<dbReference type="KEGG" id="vhl:BME96_14850"/>
<feature type="domain" description="PTS EIIA type-1" evidence="7">
    <location>
        <begin position="33"/>
        <end position="137"/>
    </location>
</feature>
<dbReference type="RefSeq" id="WP_071649451.1">
    <property type="nucleotide sequence ID" value="NZ_CP017962.1"/>
</dbReference>
<evidence type="ECO:0000313" key="9">
    <source>
        <dbReference type="Proteomes" id="UP000182945"/>
    </source>
</evidence>
<dbReference type="Gene3D" id="2.70.70.10">
    <property type="entry name" value="Glucose Permease (Domain IIA)"/>
    <property type="match status" value="1"/>
</dbReference>
<dbReference type="SUPFAM" id="SSF51261">
    <property type="entry name" value="Duplicated hybrid motif"/>
    <property type="match status" value="1"/>
</dbReference>
<dbReference type="AlphaFoldDB" id="A0AAC9J2L1"/>
<name>A0AAC9J2L1_VIRHA</name>
<evidence type="ECO:0000259" key="7">
    <source>
        <dbReference type="PROSITE" id="PS51093"/>
    </source>
</evidence>
<accession>A0AAC9J2L1</accession>
<proteinExistence type="predicted"/>
<sequence length="164" mass="17808">MFKKLFSKTDNNTKLSLIAPLDGEVLSLEEVPDPVFAEKMMGDGMAIKPSSSTVYSPIQGKVMQVFPTKHAIGLQAENGAEILIHIGLETVNLKGEGFEVFVKEGDSVKVGDKLVQFDTQIIEQKAASTITPIIITNTADMGEIKKTEKKQVVAGQDEVMVVDK</sequence>
<reference evidence="8 9" key="1">
    <citation type="submission" date="2016-11" db="EMBL/GenBank/DDBJ databases">
        <title>Complete genome sequencing of Virgibacillus halodenitrificans PDB-F2.</title>
        <authorList>
            <person name="Sun Z."/>
            <person name="Zhou Y."/>
            <person name="Li H."/>
        </authorList>
    </citation>
    <scope>NUCLEOTIDE SEQUENCE [LARGE SCALE GENOMIC DNA]</scope>
    <source>
        <strain evidence="8 9">PDB-F2</strain>
    </source>
</reference>
<dbReference type="PANTHER" id="PTHR45008">
    <property type="entry name" value="PTS SYSTEM GLUCOSE-SPECIFIC EIIA COMPONENT"/>
    <property type="match status" value="1"/>
</dbReference>
<dbReference type="GO" id="GO:0016301">
    <property type="term" value="F:kinase activity"/>
    <property type="evidence" value="ECO:0007669"/>
    <property type="project" value="UniProtKB-KW"/>
</dbReference>
<dbReference type="PANTHER" id="PTHR45008:SF1">
    <property type="entry name" value="PTS SYSTEM GLUCOSE-SPECIFIC EIIA COMPONENT"/>
    <property type="match status" value="1"/>
</dbReference>
<dbReference type="EMBL" id="CP017962">
    <property type="protein sequence ID" value="APC49392.1"/>
    <property type="molecule type" value="Genomic_DNA"/>
</dbReference>
<protein>
    <submittedName>
        <fullName evidence="8">PTS glucose transporter subunit IIA</fullName>
    </submittedName>
</protein>
<evidence type="ECO:0000256" key="3">
    <source>
        <dbReference type="ARBA" id="ARBA00022597"/>
    </source>
</evidence>
<dbReference type="InterPro" id="IPR011055">
    <property type="entry name" value="Dup_hybrid_motif"/>
</dbReference>
<dbReference type="InterPro" id="IPR001127">
    <property type="entry name" value="PTS_EIIA_1_perm"/>
</dbReference>
<evidence type="ECO:0000256" key="6">
    <source>
        <dbReference type="ARBA" id="ARBA00022777"/>
    </source>
</evidence>
<keyword evidence="3 8" id="KW-0762">Sugar transport</keyword>
<dbReference type="NCBIfam" id="TIGR00830">
    <property type="entry name" value="PTBA"/>
    <property type="match status" value="1"/>
</dbReference>
<dbReference type="FunFam" id="2.70.70.10:FF:000001">
    <property type="entry name" value="PTS system glucose-specific IIA component"/>
    <property type="match status" value="1"/>
</dbReference>
<keyword evidence="4" id="KW-0808">Transferase</keyword>
<evidence type="ECO:0000256" key="2">
    <source>
        <dbReference type="ARBA" id="ARBA00022448"/>
    </source>
</evidence>
<dbReference type="PROSITE" id="PS51093">
    <property type="entry name" value="PTS_EIIA_TYPE_1"/>
    <property type="match status" value="1"/>
</dbReference>
<dbReference type="Proteomes" id="UP000182945">
    <property type="component" value="Chromosome"/>
</dbReference>
<keyword evidence="6" id="KW-0418">Kinase</keyword>
<dbReference type="Pfam" id="PF00358">
    <property type="entry name" value="PTS_EIIA_1"/>
    <property type="match status" value="1"/>
</dbReference>
<evidence type="ECO:0000313" key="8">
    <source>
        <dbReference type="EMBL" id="APC49392.1"/>
    </source>
</evidence>